<evidence type="ECO:0000259" key="17">
    <source>
        <dbReference type="PROSITE" id="PS51786"/>
    </source>
</evidence>
<dbReference type="InterPro" id="IPR027543">
    <property type="entry name" value="Lon_bac"/>
</dbReference>
<dbReference type="InterPro" id="IPR003111">
    <property type="entry name" value="Lon_prtase_N"/>
</dbReference>
<dbReference type="Proteomes" id="UP000222056">
    <property type="component" value="Unassembled WGS sequence"/>
</dbReference>
<dbReference type="Gene3D" id="3.30.230.10">
    <property type="match status" value="1"/>
</dbReference>
<dbReference type="SUPFAM" id="SSF52540">
    <property type="entry name" value="P-loop containing nucleoside triphosphate hydrolases"/>
    <property type="match status" value="1"/>
</dbReference>
<sequence>MSEREPTQVEIPGPMGEQALILRTKLPDALPVLPLRDTVAFPHTVMPLVVGQERSVKLVNDVLGGTRMLALVASRDPANERPGPDDIYRVGVAATIARMLRVPDGTLRVLVQCGERVRFGRFVATEPYLVATVEELPDIVEASPELEALERAVRDNFARIVEQSPYLPQELQVAVHNIDDPSELSYLIAGALRIKTEEKQELLELRDVRARLRRLAEILARELELISIGTRIQSQVQSELERGQREYFLRQQLKAIREELGEGEDEQAEVEELRRMLDEAGLPEHARKQAERELRRFERLPPQSAEHGVIRSYLEWLASLPWSKSTEDRIDLEHARRVLDEDHYDIEKIKERILEFLAVRKLKPDARSAILCFVGPPGVGKTSLGRSIARAMGRKFERISVGGVRDEAEIRGHRRTYIGAMPGVIIRALRDAGANNPVLMIDEIDKMGADFRGDPASAMLEVLDPEQNTTFRDHYLDLPFDLSNVLFICTANTLETIPAPLRDRMEVIELAGYTHEEKREIARRYLVPRQIERNGLRPSQIEFTDDAIDAIIDGYTREAGVRELERQIGAICRKVAREFAEGRRKSKRVIRARQVEQLLGPRRYRPETARRTSEPGVATGLAWTPTGGDVLFVEATAFPGEGRLHLTGQLGDVMRESAQAALSYVRRRAQEIAPDLPEDWFRRHDIHLHVPAGAIPKDGPSAGVTMAAALASLISGRPVRGDTAMTGELTLTGQVLPVGGIKEKVLAAQRAGIKRVILPARNEQDLADVPEHLRKELEFVLVESVEEVLAEALEGSRRVRTSPGRARRARRPRSARPESVAARSGGA</sequence>
<dbReference type="PRINTS" id="PR00830">
    <property type="entry name" value="ENDOLAPTASE"/>
</dbReference>
<evidence type="ECO:0000256" key="11">
    <source>
        <dbReference type="PIRSR" id="PIRSR001174-1"/>
    </source>
</evidence>
<feature type="active site" evidence="9 11">
    <location>
        <position position="744"/>
    </location>
</feature>
<dbReference type="GO" id="GO:0004252">
    <property type="term" value="F:serine-type endopeptidase activity"/>
    <property type="evidence" value="ECO:0007669"/>
    <property type="project" value="UniProtKB-UniRule"/>
</dbReference>
<evidence type="ECO:0000256" key="4">
    <source>
        <dbReference type="ARBA" id="ARBA00022741"/>
    </source>
</evidence>
<comment type="induction">
    <text evidence="9">By heat shock.</text>
</comment>
<dbReference type="InterPro" id="IPR003593">
    <property type="entry name" value="AAA+_ATPase"/>
</dbReference>
<dbReference type="InterPro" id="IPR008269">
    <property type="entry name" value="Lon_proteolytic"/>
</dbReference>
<comment type="subunit">
    <text evidence="9 10">Homohexamer. Organized in a ring with a central cavity.</text>
</comment>
<comment type="function">
    <text evidence="9">ATP-dependent serine protease that mediates the selective degradation of mutant and abnormal proteins as well as certain short-lived regulatory proteins. Required for cellular homeostasis and for survival from DNA damage and developmental changes induced by stress. Degrades polypeptides processively to yield small peptide fragments that are 5 to 10 amino acids long. Binds to DNA in a double-stranded, site-specific manner.</text>
</comment>
<dbReference type="GO" id="GO:0005737">
    <property type="term" value="C:cytoplasm"/>
    <property type="evidence" value="ECO:0007669"/>
    <property type="project" value="UniProtKB-SubCell"/>
</dbReference>
<feature type="domain" description="Lon proteolytic" evidence="17">
    <location>
        <begin position="612"/>
        <end position="795"/>
    </location>
</feature>
<comment type="catalytic activity">
    <reaction evidence="9 10 13">
        <text>Hydrolysis of proteins in presence of ATP.</text>
        <dbReference type="EC" id="3.4.21.53"/>
    </reaction>
</comment>
<organism evidence="19 20">
    <name type="scientific">Thermoleophilum album</name>
    <dbReference type="NCBI Taxonomy" id="29539"/>
    <lineage>
        <taxon>Bacteria</taxon>
        <taxon>Bacillati</taxon>
        <taxon>Actinomycetota</taxon>
        <taxon>Thermoleophilia</taxon>
        <taxon>Thermoleophilales</taxon>
        <taxon>Thermoleophilaceae</taxon>
        <taxon>Thermoleophilum</taxon>
    </lineage>
</organism>
<dbReference type="InterPro" id="IPR027417">
    <property type="entry name" value="P-loop_NTPase"/>
</dbReference>
<keyword evidence="6 9" id="KW-0720">Serine protease</keyword>
<evidence type="ECO:0000256" key="15">
    <source>
        <dbReference type="SAM" id="Coils"/>
    </source>
</evidence>
<dbReference type="InterPro" id="IPR004815">
    <property type="entry name" value="Lon_bac/euk-typ"/>
</dbReference>
<dbReference type="FunFam" id="1.20.5.5270:FF:000002">
    <property type="entry name" value="Lon protease homolog"/>
    <property type="match status" value="1"/>
</dbReference>
<dbReference type="PIRSF" id="PIRSF001174">
    <property type="entry name" value="Lon_proteas"/>
    <property type="match status" value="1"/>
</dbReference>
<evidence type="ECO:0000259" key="18">
    <source>
        <dbReference type="PROSITE" id="PS51787"/>
    </source>
</evidence>
<proteinExistence type="evidence at transcript level"/>
<dbReference type="Gene3D" id="1.20.58.1480">
    <property type="match status" value="1"/>
</dbReference>
<dbReference type="PROSITE" id="PS51787">
    <property type="entry name" value="LON_N"/>
    <property type="match status" value="1"/>
</dbReference>
<dbReference type="HAMAP" id="MF_01973">
    <property type="entry name" value="lon_bact"/>
    <property type="match status" value="1"/>
</dbReference>
<keyword evidence="4 9" id="KW-0547">Nucleotide-binding</keyword>
<dbReference type="SMART" id="SM00464">
    <property type="entry name" value="LON"/>
    <property type="match status" value="1"/>
</dbReference>
<keyword evidence="8 9" id="KW-0346">Stress response</keyword>
<dbReference type="EC" id="3.4.21.53" evidence="9 10"/>
<dbReference type="InterPro" id="IPR015947">
    <property type="entry name" value="PUA-like_sf"/>
</dbReference>
<dbReference type="InterPro" id="IPR003959">
    <property type="entry name" value="ATPase_AAA_core"/>
</dbReference>
<dbReference type="Pfam" id="PF05362">
    <property type="entry name" value="Lon_C"/>
    <property type="match status" value="1"/>
</dbReference>
<comment type="subcellular location">
    <subcellularLocation>
        <location evidence="1 9 10">Cytoplasm</location>
    </subcellularLocation>
</comment>
<reference evidence="20" key="1">
    <citation type="submission" date="2016-10" db="EMBL/GenBank/DDBJ databases">
        <authorList>
            <person name="Varghese N."/>
            <person name="Submissions S."/>
        </authorList>
    </citation>
    <scope>NUCLEOTIDE SEQUENCE [LARGE SCALE GENOMIC DNA]</scope>
    <source>
        <strain evidence="20">ATCC 35263</strain>
    </source>
</reference>
<accession>A0A1H6FI76</accession>
<dbReference type="PROSITE" id="PS51786">
    <property type="entry name" value="LON_PROTEOLYTIC"/>
    <property type="match status" value="1"/>
</dbReference>
<dbReference type="GO" id="GO:0004176">
    <property type="term" value="F:ATP-dependent peptidase activity"/>
    <property type="evidence" value="ECO:0007669"/>
    <property type="project" value="UniProtKB-UniRule"/>
</dbReference>
<feature type="active site" evidence="9 11">
    <location>
        <position position="701"/>
    </location>
</feature>
<dbReference type="InterPro" id="IPR020568">
    <property type="entry name" value="Ribosomal_Su5_D2-typ_SF"/>
</dbReference>
<dbReference type="GO" id="GO:0043565">
    <property type="term" value="F:sequence-specific DNA binding"/>
    <property type="evidence" value="ECO:0007669"/>
    <property type="project" value="UniProtKB-UniRule"/>
</dbReference>
<dbReference type="Gene3D" id="2.30.130.40">
    <property type="entry name" value="LON domain-like"/>
    <property type="match status" value="1"/>
</dbReference>
<dbReference type="FunFam" id="3.40.50.300:FF:000382">
    <property type="entry name" value="Lon protease homolog 2, peroxisomal"/>
    <property type="match status" value="1"/>
</dbReference>
<dbReference type="Pfam" id="PF00004">
    <property type="entry name" value="AAA"/>
    <property type="match status" value="1"/>
</dbReference>
<dbReference type="FunFam" id="3.30.230.10:FF:000019">
    <property type="entry name" value="Lon protease homolog 2, peroxisomal"/>
    <property type="match status" value="1"/>
</dbReference>
<dbReference type="Gene3D" id="1.10.8.60">
    <property type="match status" value="1"/>
</dbReference>
<evidence type="ECO:0000256" key="3">
    <source>
        <dbReference type="ARBA" id="ARBA00022670"/>
    </source>
</evidence>
<feature type="coiled-coil region" evidence="15">
    <location>
        <begin position="195"/>
        <end position="222"/>
    </location>
</feature>
<feature type="compositionally biased region" description="Basic residues" evidence="16">
    <location>
        <begin position="805"/>
        <end position="814"/>
    </location>
</feature>
<dbReference type="AlphaFoldDB" id="A0A1H6FI76"/>
<dbReference type="InterPro" id="IPR027065">
    <property type="entry name" value="Lon_Prtase"/>
</dbReference>
<dbReference type="GO" id="GO:0006515">
    <property type="term" value="P:protein quality control for misfolded or incompletely synthesized proteins"/>
    <property type="evidence" value="ECO:0007669"/>
    <property type="project" value="UniProtKB-UniRule"/>
</dbReference>
<dbReference type="SUPFAM" id="SSF54211">
    <property type="entry name" value="Ribosomal protein S5 domain 2-like"/>
    <property type="match status" value="1"/>
</dbReference>
<dbReference type="PROSITE" id="PS01046">
    <property type="entry name" value="LON_SER"/>
    <property type="match status" value="1"/>
</dbReference>
<dbReference type="PANTHER" id="PTHR10046">
    <property type="entry name" value="ATP DEPENDENT LON PROTEASE FAMILY MEMBER"/>
    <property type="match status" value="1"/>
</dbReference>
<evidence type="ECO:0000256" key="6">
    <source>
        <dbReference type="ARBA" id="ARBA00022825"/>
    </source>
</evidence>
<evidence type="ECO:0000256" key="16">
    <source>
        <dbReference type="SAM" id="MobiDB-lite"/>
    </source>
</evidence>
<feature type="compositionally biased region" description="Low complexity" evidence="16">
    <location>
        <begin position="817"/>
        <end position="827"/>
    </location>
</feature>
<gene>
    <name evidence="9" type="primary">lon</name>
    <name evidence="19" type="ORF">SAMN02745716_0397</name>
</gene>
<feature type="binding site" evidence="9 12">
    <location>
        <begin position="375"/>
        <end position="382"/>
    </location>
    <ligand>
        <name>ATP</name>
        <dbReference type="ChEBI" id="CHEBI:30616"/>
    </ligand>
</feature>
<evidence type="ECO:0000256" key="12">
    <source>
        <dbReference type="PIRSR" id="PIRSR001174-2"/>
    </source>
</evidence>
<evidence type="ECO:0000313" key="20">
    <source>
        <dbReference type="Proteomes" id="UP000222056"/>
    </source>
</evidence>
<dbReference type="Gene3D" id="3.40.50.300">
    <property type="entry name" value="P-loop containing nucleotide triphosphate hydrolases"/>
    <property type="match status" value="1"/>
</dbReference>
<dbReference type="Pfam" id="PF02190">
    <property type="entry name" value="LON_substr_bdg"/>
    <property type="match status" value="1"/>
</dbReference>
<comment type="similarity">
    <text evidence="9 10 13 14">Belongs to the peptidase S16 family.</text>
</comment>
<keyword evidence="15" id="KW-0175">Coiled coil</keyword>
<dbReference type="RefSeq" id="WP_093115747.1">
    <property type="nucleotide sequence ID" value="NZ_FNWJ01000001.1"/>
</dbReference>
<dbReference type="EMBL" id="FNWJ01000001">
    <property type="protein sequence ID" value="SEH10536.1"/>
    <property type="molecule type" value="Genomic_DNA"/>
</dbReference>
<protein>
    <recommendedName>
        <fullName evidence="9 10">Lon protease</fullName>
        <ecNumber evidence="9 10">3.4.21.53</ecNumber>
    </recommendedName>
    <alternativeName>
        <fullName evidence="9">ATP-dependent protease La</fullName>
    </alternativeName>
</protein>
<dbReference type="Pfam" id="PF22667">
    <property type="entry name" value="Lon_lid"/>
    <property type="match status" value="1"/>
</dbReference>
<dbReference type="NCBIfam" id="TIGR00763">
    <property type="entry name" value="lon"/>
    <property type="match status" value="1"/>
</dbReference>
<keyword evidence="5 9" id="KW-0378">Hydrolase</keyword>
<name>A0A1H6FI76_THEAL</name>
<dbReference type="CDD" id="cd19500">
    <property type="entry name" value="RecA-like_Lon"/>
    <property type="match status" value="1"/>
</dbReference>
<dbReference type="STRING" id="29539.SAMN02745716_0397"/>
<evidence type="ECO:0000256" key="13">
    <source>
        <dbReference type="PROSITE-ProRule" id="PRU01122"/>
    </source>
</evidence>
<evidence type="ECO:0000256" key="8">
    <source>
        <dbReference type="ARBA" id="ARBA00023016"/>
    </source>
</evidence>
<keyword evidence="2 9" id="KW-0963">Cytoplasm</keyword>
<evidence type="ECO:0000256" key="2">
    <source>
        <dbReference type="ARBA" id="ARBA00022490"/>
    </source>
</evidence>
<dbReference type="GO" id="GO:0016887">
    <property type="term" value="F:ATP hydrolysis activity"/>
    <property type="evidence" value="ECO:0007669"/>
    <property type="project" value="UniProtKB-UniRule"/>
</dbReference>
<dbReference type="SMART" id="SM00382">
    <property type="entry name" value="AAA"/>
    <property type="match status" value="1"/>
</dbReference>
<dbReference type="GO" id="GO:0034605">
    <property type="term" value="P:cellular response to heat"/>
    <property type="evidence" value="ECO:0007669"/>
    <property type="project" value="UniProtKB-UniRule"/>
</dbReference>
<dbReference type="InterPro" id="IPR008268">
    <property type="entry name" value="Peptidase_S16_AS"/>
</dbReference>
<keyword evidence="7 9" id="KW-0067">ATP-binding</keyword>
<feature type="region of interest" description="Disordered" evidence="16">
    <location>
        <begin position="796"/>
        <end position="827"/>
    </location>
</feature>
<dbReference type="SUPFAM" id="SSF88697">
    <property type="entry name" value="PUA domain-like"/>
    <property type="match status" value="1"/>
</dbReference>
<dbReference type="OrthoDB" id="2356897at2"/>
<keyword evidence="20" id="KW-1185">Reference proteome</keyword>
<dbReference type="InterPro" id="IPR014721">
    <property type="entry name" value="Ribsml_uS5_D2-typ_fold_subgr"/>
</dbReference>
<feature type="domain" description="Lon N-terminal" evidence="18">
    <location>
        <begin position="30"/>
        <end position="223"/>
    </location>
</feature>
<evidence type="ECO:0000256" key="5">
    <source>
        <dbReference type="ARBA" id="ARBA00022801"/>
    </source>
</evidence>
<evidence type="ECO:0000256" key="10">
    <source>
        <dbReference type="PIRNR" id="PIRNR001174"/>
    </source>
</evidence>
<dbReference type="Gene3D" id="1.20.5.5270">
    <property type="match status" value="1"/>
</dbReference>
<evidence type="ECO:0000256" key="1">
    <source>
        <dbReference type="ARBA" id="ARBA00004496"/>
    </source>
</evidence>
<dbReference type="GO" id="GO:0005524">
    <property type="term" value="F:ATP binding"/>
    <property type="evidence" value="ECO:0007669"/>
    <property type="project" value="UniProtKB-UniRule"/>
</dbReference>
<evidence type="ECO:0000313" key="19">
    <source>
        <dbReference type="EMBL" id="SEH10536.1"/>
    </source>
</evidence>
<evidence type="ECO:0000256" key="7">
    <source>
        <dbReference type="ARBA" id="ARBA00022840"/>
    </source>
</evidence>
<keyword evidence="3 9" id="KW-0645">Protease</keyword>
<evidence type="ECO:0000256" key="14">
    <source>
        <dbReference type="RuleBase" id="RU000591"/>
    </source>
</evidence>
<dbReference type="InterPro" id="IPR054594">
    <property type="entry name" value="Lon_lid"/>
</dbReference>
<evidence type="ECO:0000256" key="9">
    <source>
        <dbReference type="HAMAP-Rule" id="MF_01973"/>
    </source>
</evidence>
<dbReference type="InterPro" id="IPR046336">
    <property type="entry name" value="Lon_prtase_N_sf"/>
</dbReference>